<proteinExistence type="predicted"/>
<feature type="region of interest" description="Disordered" evidence="1">
    <location>
        <begin position="141"/>
        <end position="175"/>
    </location>
</feature>
<feature type="compositionally biased region" description="Basic and acidic residues" evidence="1">
    <location>
        <begin position="328"/>
        <end position="396"/>
    </location>
</feature>
<dbReference type="Proteomes" id="UP001186944">
    <property type="component" value="Unassembled WGS sequence"/>
</dbReference>
<dbReference type="InterPro" id="IPR013087">
    <property type="entry name" value="Znf_C2H2_type"/>
</dbReference>
<keyword evidence="4" id="KW-1185">Reference proteome</keyword>
<evidence type="ECO:0000313" key="3">
    <source>
        <dbReference type="EMBL" id="KAK3087213.1"/>
    </source>
</evidence>
<evidence type="ECO:0000256" key="1">
    <source>
        <dbReference type="SAM" id="MobiDB-lite"/>
    </source>
</evidence>
<feature type="compositionally biased region" description="Basic and acidic residues" evidence="1">
    <location>
        <begin position="151"/>
        <end position="173"/>
    </location>
</feature>
<sequence length="406" mass="46300">MSKRAVHVKCWKCDQSFSSNKDRKNHMSSSDHSCMSVICPFCQNRKTFKRITPELRDHVRTYHPMDLAGLKDLYKEFFSEANGYWLAAYPRDYRALIIPNGYDAAAALRARDQVKAWIRKAGVPESANVLSEWEVGWRMQKGSRRPPSVEPESHFVPDYEEREPTPKRPRTEYAPDTPEVEIGTLNIQEIQSNGDDGMQALLYTEGDNPVWYKAVLSKDLYNDPKSVASIMRRALTTKMAGVSPPITMLTVSIDVSTSTTTRKLLCAIADTLGVLKRYLHSLQFGATFGPVEPLPSQTASKKDTAESDRSRVSDKKKDGNKRKNSNQKIDDDHRKDIEKDSDRGKDSDRKKDRRKDSDQEIDDDHRKAIEKDSDRGKDSDRKKDRRKDSDLEKDLPPQRFGASVCP</sequence>
<evidence type="ECO:0000313" key="4">
    <source>
        <dbReference type="Proteomes" id="UP001186944"/>
    </source>
</evidence>
<reference evidence="3" key="1">
    <citation type="submission" date="2019-08" db="EMBL/GenBank/DDBJ databases">
        <title>The improved chromosome-level genome for the pearl oyster Pinctada fucata martensii using PacBio sequencing and Hi-C.</title>
        <authorList>
            <person name="Zheng Z."/>
        </authorList>
    </citation>
    <scope>NUCLEOTIDE SEQUENCE</scope>
    <source>
        <strain evidence="3">ZZ-2019</strain>
        <tissue evidence="3">Adductor muscle</tissue>
    </source>
</reference>
<dbReference type="PROSITE" id="PS00028">
    <property type="entry name" value="ZINC_FINGER_C2H2_1"/>
    <property type="match status" value="1"/>
</dbReference>
<dbReference type="AlphaFoldDB" id="A0AA88Y151"/>
<dbReference type="EMBL" id="VSWD01000011">
    <property type="protein sequence ID" value="KAK3087213.1"/>
    <property type="molecule type" value="Genomic_DNA"/>
</dbReference>
<protein>
    <recommendedName>
        <fullName evidence="2">C2H2-type domain-containing protein</fullName>
    </recommendedName>
</protein>
<organism evidence="3 4">
    <name type="scientific">Pinctada imbricata</name>
    <name type="common">Atlantic pearl-oyster</name>
    <name type="synonym">Pinctada martensii</name>
    <dbReference type="NCBI Taxonomy" id="66713"/>
    <lineage>
        <taxon>Eukaryota</taxon>
        <taxon>Metazoa</taxon>
        <taxon>Spiralia</taxon>
        <taxon>Lophotrochozoa</taxon>
        <taxon>Mollusca</taxon>
        <taxon>Bivalvia</taxon>
        <taxon>Autobranchia</taxon>
        <taxon>Pteriomorphia</taxon>
        <taxon>Pterioida</taxon>
        <taxon>Pterioidea</taxon>
        <taxon>Pteriidae</taxon>
        <taxon>Pinctada</taxon>
    </lineage>
</organism>
<evidence type="ECO:0000259" key="2">
    <source>
        <dbReference type="PROSITE" id="PS00028"/>
    </source>
</evidence>
<feature type="domain" description="C2H2-type" evidence="2">
    <location>
        <begin position="10"/>
        <end position="32"/>
    </location>
</feature>
<accession>A0AA88Y151</accession>
<comment type="caution">
    <text evidence="3">The sequence shown here is derived from an EMBL/GenBank/DDBJ whole genome shotgun (WGS) entry which is preliminary data.</text>
</comment>
<gene>
    <name evidence="3" type="ORF">FSP39_003179</name>
</gene>
<feature type="region of interest" description="Disordered" evidence="1">
    <location>
        <begin position="288"/>
        <end position="406"/>
    </location>
</feature>
<name>A0AA88Y151_PINIB</name>
<feature type="compositionally biased region" description="Basic and acidic residues" evidence="1">
    <location>
        <begin position="300"/>
        <end position="317"/>
    </location>
</feature>
<dbReference type="SMART" id="SM00355">
    <property type="entry name" value="ZnF_C2H2"/>
    <property type="match status" value="2"/>
</dbReference>